<organism evidence="2 3">
    <name type="scientific">Aspergillus luchuensis (strain CBS 106.47)</name>
    <dbReference type="NCBI Taxonomy" id="1137211"/>
    <lineage>
        <taxon>Eukaryota</taxon>
        <taxon>Fungi</taxon>
        <taxon>Dikarya</taxon>
        <taxon>Ascomycota</taxon>
        <taxon>Pezizomycotina</taxon>
        <taxon>Eurotiomycetes</taxon>
        <taxon>Eurotiomycetidae</taxon>
        <taxon>Eurotiales</taxon>
        <taxon>Aspergillaceae</taxon>
        <taxon>Aspergillus</taxon>
        <taxon>Aspergillus subgen. Circumdati</taxon>
    </lineage>
</organism>
<proteinExistence type="predicted"/>
<evidence type="ECO:0000256" key="1">
    <source>
        <dbReference type="SAM" id="MobiDB-lite"/>
    </source>
</evidence>
<sequence>MFNIGYSSWICTLRPSIHNEHDENQRHAHMQLSNYASFEPDCNGRQTGTQVDRVLLNGESSVKLLCTLSPPKQYIRMHSFIMSVSAYPCNIMKNEMTSDRYISSEKAPTPFPVYPQLELLAVHTQPPDKEKTSRQMTAKHQTQNQKQQQRLRKG</sequence>
<evidence type="ECO:0000313" key="2">
    <source>
        <dbReference type="EMBL" id="OJZ88928.1"/>
    </source>
</evidence>
<accession>A0A1M3TPX6</accession>
<dbReference type="VEuPathDB" id="FungiDB:ASPFODRAFT_29916"/>
<dbReference type="EMBL" id="KV878238">
    <property type="protein sequence ID" value="OJZ88928.1"/>
    <property type="molecule type" value="Genomic_DNA"/>
</dbReference>
<dbReference type="Proteomes" id="UP000184063">
    <property type="component" value="Unassembled WGS sequence"/>
</dbReference>
<protein>
    <submittedName>
        <fullName evidence="2">Uncharacterized protein</fullName>
    </submittedName>
</protein>
<reference evidence="3" key="1">
    <citation type="journal article" date="2017" name="Genome Biol.">
        <title>Comparative genomics reveals high biological diversity and specific adaptations in the industrially and medically important fungal genus Aspergillus.</title>
        <authorList>
            <person name="de Vries R.P."/>
            <person name="Riley R."/>
            <person name="Wiebenga A."/>
            <person name="Aguilar-Osorio G."/>
            <person name="Amillis S."/>
            <person name="Uchima C.A."/>
            <person name="Anderluh G."/>
            <person name="Asadollahi M."/>
            <person name="Askin M."/>
            <person name="Barry K."/>
            <person name="Battaglia E."/>
            <person name="Bayram O."/>
            <person name="Benocci T."/>
            <person name="Braus-Stromeyer S.A."/>
            <person name="Caldana C."/>
            <person name="Canovas D."/>
            <person name="Cerqueira G.C."/>
            <person name="Chen F."/>
            <person name="Chen W."/>
            <person name="Choi C."/>
            <person name="Clum A."/>
            <person name="Dos Santos R.A."/>
            <person name="Damasio A.R."/>
            <person name="Diallinas G."/>
            <person name="Emri T."/>
            <person name="Fekete E."/>
            <person name="Flipphi M."/>
            <person name="Freyberg S."/>
            <person name="Gallo A."/>
            <person name="Gournas C."/>
            <person name="Habgood R."/>
            <person name="Hainaut M."/>
            <person name="Harispe M.L."/>
            <person name="Henrissat B."/>
            <person name="Hilden K.S."/>
            <person name="Hope R."/>
            <person name="Hossain A."/>
            <person name="Karabika E."/>
            <person name="Karaffa L."/>
            <person name="Karanyi Z."/>
            <person name="Krasevec N."/>
            <person name="Kuo A."/>
            <person name="Kusch H."/>
            <person name="LaButti K."/>
            <person name="Lagendijk E.L."/>
            <person name="Lapidus A."/>
            <person name="Levasseur A."/>
            <person name="Lindquist E."/>
            <person name="Lipzen A."/>
            <person name="Logrieco A.F."/>
            <person name="MacCabe A."/>
            <person name="Maekelae M.R."/>
            <person name="Malavazi I."/>
            <person name="Melin P."/>
            <person name="Meyer V."/>
            <person name="Mielnichuk N."/>
            <person name="Miskei M."/>
            <person name="Molnar A.P."/>
            <person name="Mule G."/>
            <person name="Ngan C.Y."/>
            <person name="Orejas M."/>
            <person name="Orosz E."/>
            <person name="Ouedraogo J.P."/>
            <person name="Overkamp K.M."/>
            <person name="Park H.-S."/>
            <person name="Perrone G."/>
            <person name="Piumi F."/>
            <person name="Punt P.J."/>
            <person name="Ram A.F."/>
            <person name="Ramon A."/>
            <person name="Rauscher S."/>
            <person name="Record E."/>
            <person name="Riano-Pachon D.M."/>
            <person name="Robert V."/>
            <person name="Roehrig J."/>
            <person name="Ruller R."/>
            <person name="Salamov A."/>
            <person name="Salih N.S."/>
            <person name="Samson R.A."/>
            <person name="Sandor E."/>
            <person name="Sanguinetti M."/>
            <person name="Schuetze T."/>
            <person name="Sepcic K."/>
            <person name="Shelest E."/>
            <person name="Sherlock G."/>
            <person name="Sophianopoulou V."/>
            <person name="Squina F.M."/>
            <person name="Sun H."/>
            <person name="Susca A."/>
            <person name="Todd R.B."/>
            <person name="Tsang A."/>
            <person name="Unkles S.E."/>
            <person name="van de Wiele N."/>
            <person name="van Rossen-Uffink D."/>
            <person name="Oliveira J.V."/>
            <person name="Vesth T.C."/>
            <person name="Visser J."/>
            <person name="Yu J.-H."/>
            <person name="Zhou M."/>
            <person name="Andersen M.R."/>
            <person name="Archer D.B."/>
            <person name="Baker S.E."/>
            <person name="Benoit I."/>
            <person name="Brakhage A.A."/>
            <person name="Braus G.H."/>
            <person name="Fischer R."/>
            <person name="Frisvad J.C."/>
            <person name="Goldman G.H."/>
            <person name="Houbraken J."/>
            <person name="Oakley B."/>
            <person name="Pocsi I."/>
            <person name="Scazzocchio C."/>
            <person name="Seiboth B."/>
            <person name="vanKuyk P.A."/>
            <person name="Wortman J."/>
            <person name="Dyer P.S."/>
            <person name="Grigoriev I.V."/>
        </authorList>
    </citation>
    <scope>NUCLEOTIDE SEQUENCE [LARGE SCALE GENOMIC DNA]</scope>
    <source>
        <strain evidence="3">CBS 106.47</strain>
    </source>
</reference>
<name>A0A1M3TPX6_ASPLC</name>
<feature type="region of interest" description="Disordered" evidence="1">
    <location>
        <begin position="123"/>
        <end position="154"/>
    </location>
</feature>
<dbReference type="AlphaFoldDB" id="A0A1M3TPX6"/>
<gene>
    <name evidence="2" type="ORF">ASPFODRAFT_29916</name>
</gene>
<evidence type="ECO:0000313" key="3">
    <source>
        <dbReference type="Proteomes" id="UP000184063"/>
    </source>
</evidence>